<dbReference type="EMBL" id="LYXE01000089">
    <property type="protein sequence ID" value="PDV98899.1"/>
    <property type="molecule type" value="Genomic_DNA"/>
</dbReference>
<dbReference type="RefSeq" id="WP_097652891.1">
    <property type="nucleotide sequence ID" value="NZ_LYXE01000089.1"/>
</dbReference>
<keyword evidence="2" id="KW-1185">Reference proteome</keyword>
<sequence length="273" mass="29830">MIGRNKVRTIHDAATLQYANGKSVARRTIGSGRFSPYIGFHIEAGRDAALDEALRDAGISQCEIKHQRPGGAEVIKHWDLGESIEIYPITSGPVATTVAGSLAGGNARETASSGIGLRWANGERSKLAVRGFLRPLVKVGYLRLVQFSVRSRMTDELLKALLDHGRVCELADQLIDRTTHAEPVTFHEIALPLGPGEETEWGKGDTATVIPVVSYHPPAVDQAYIVERWRPETVHEAALREWEGIQLWAREYALQSDERTPHGDEAALATVGG</sequence>
<comment type="caution">
    <text evidence="1">The sequence shown here is derived from an EMBL/GenBank/DDBJ whole genome shotgun (WGS) entry which is preliminary data.</text>
</comment>
<dbReference type="OrthoDB" id="147501at2"/>
<accession>A0A2H3L9B0</accession>
<protein>
    <submittedName>
        <fullName evidence="1">Uncharacterized protein</fullName>
    </submittedName>
</protein>
<reference evidence="1 2" key="1">
    <citation type="submission" date="2016-05" db="EMBL/GenBank/DDBJ databases">
        <authorList>
            <person name="Lavstsen T."/>
            <person name="Jespersen J.S."/>
        </authorList>
    </citation>
    <scope>NUCLEOTIDE SEQUENCE [LARGE SCALE GENOMIC DNA]</scope>
    <source>
        <strain evidence="1 2">B7-9</strain>
    </source>
</reference>
<dbReference type="AlphaFoldDB" id="A0A2H3L9B0"/>
<proteinExistence type="predicted"/>
<evidence type="ECO:0000313" key="1">
    <source>
        <dbReference type="EMBL" id="PDV98899.1"/>
    </source>
</evidence>
<gene>
    <name evidence="1" type="ORF">A9Q02_14285</name>
</gene>
<evidence type="ECO:0000313" key="2">
    <source>
        <dbReference type="Proteomes" id="UP000220922"/>
    </source>
</evidence>
<dbReference type="Proteomes" id="UP000220922">
    <property type="component" value="Unassembled WGS sequence"/>
</dbReference>
<name>A0A2H3L9B0_9CHLR</name>
<organism evidence="1 2">
    <name type="scientific">Candidatus Chloroploca asiatica</name>
    <dbReference type="NCBI Taxonomy" id="1506545"/>
    <lineage>
        <taxon>Bacteria</taxon>
        <taxon>Bacillati</taxon>
        <taxon>Chloroflexota</taxon>
        <taxon>Chloroflexia</taxon>
        <taxon>Chloroflexales</taxon>
        <taxon>Chloroflexineae</taxon>
        <taxon>Oscillochloridaceae</taxon>
        <taxon>Candidatus Chloroploca</taxon>
    </lineage>
</organism>